<sequence length="191" mass="20438">MYRRGAPAAVGGGAEFPGRAQGGAAARSERSSTRRAERASTRGTAGSGLSAGSIHAHYRDKADLVRAAAREVLAERADALGEYGAADAPPGPDELLARLIVAIDPAEARVGVRTWGETTTDPAVRDIVVDMTYRMRAMLHDCVAAWLVEVEHHGPPRDREHATPIAHRVMALYQAQLLHTAMRTPKEETAS</sequence>
<feature type="region of interest" description="Disordered" evidence="1">
    <location>
        <begin position="1"/>
        <end position="52"/>
    </location>
</feature>
<dbReference type="Proteomes" id="UP000788262">
    <property type="component" value="Unassembled WGS sequence"/>
</dbReference>
<evidence type="ECO:0000256" key="1">
    <source>
        <dbReference type="SAM" id="MobiDB-lite"/>
    </source>
</evidence>
<evidence type="ECO:0008006" key="4">
    <source>
        <dbReference type="Google" id="ProtNLM"/>
    </source>
</evidence>
<dbReference type="EMBL" id="JAFFZS010000001">
    <property type="protein sequence ID" value="MBN0042685.1"/>
    <property type="molecule type" value="Genomic_DNA"/>
</dbReference>
<dbReference type="Gene3D" id="1.10.357.10">
    <property type="entry name" value="Tetracycline Repressor, domain 2"/>
    <property type="match status" value="1"/>
</dbReference>
<reference evidence="2 3" key="1">
    <citation type="submission" date="2021-02" db="EMBL/GenBank/DDBJ databases">
        <title>Whole genome sequencing of Streptomyces actuosus VRA1.</title>
        <authorList>
            <person name="Sen G."/>
            <person name="Sen A."/>
        </authorList>
    </citation>
    <scope>NUCLEOTIDE SEQUENCE [LARGE SCALE GENOMIC DNA]</scope>
    <source>
        <strain evidence="2 3">VRA1</strain>
    </source>
</reference>
<evidence type="ECO:0000313" key="3">
    <source>
        <dbReference type="Proteomes" id="UP000788262"/>
    </source>
</evidence>
<proteinExistence type="predicted"/>
<gene>
    <name evidence="2" type="ORF">JS756_00865</name>
</gene>
<name>A0ABS2VHX3_STRAS</name>
<dbReference type="RefSeq" id="WP_205380916.1">
    <property type="nucleotide sequence ID" value="NZ_JAFFZS010000001.1"/>
</dbReference>
<accession>A0ABS2VHX3</accession>
<comment type="caution">
    <text evidence="2">The sequence shown here is derived from an EMBL/GenBank/DDBJ whole genome shotgun (WGS) entry which is preliminary data.</text>
</comment>
<evidence type="ECO:0000313" key="2">
    <source>
        <dbReference type="EMBL" id="MBN0042685.1"/>
    </source>
</evidence>
<organism evidence="2 3">
    <name type="scientific">Streptomyces actuosus</name>
    <dbReference type="NCBI Taxonomy" id="1885"/>
    <lineage>
        <taxon>Bacteria</taxon>
        <taxon>Bacillati</taxon>
        <taxon>Actinomycetota</taxon>
        <taxon>Actinomycetes</taxon>
        <taxon>Kitasatosporales</taxon>
        <taxon>Streptomycetaceae</taxon>
        <taxon>Streptomyces</taxon>
    </lineage>
</organism>
<keyword evidence="3" id="KW-1185">Reference proteome</keyword>
<protein>
    <recommendedName>
        <fullName evidence="4">TetR family transcriptional regulator</fullName>
    </recommendedName>
</protein>
<feature type="compositionally biased region" description="Basic and acidic residues" evidence="1">
    <location>
        <begin position="27"/>
        <end position="40"/>
    </location>
</feature>